<dbReference type="GO" id="GO:0006099">
    <property type="term" value="P:tricarboxylic acid cycle"/>
    <property type="evidence" value="ECO:0007669"/>
    <property type="project" value="TreeGrafter"/>
</dbReference>
<dbReference type="EMBL" id="JACQRX010000298">
    <property type="protein sequence ID" value="MBI4252160.1"/>
    <property type="molecule type" value="Genomic_DNA"/>
</dbReference>
<dbReference type="SUPFAM" id="SSF52210">
    <property type="entry name" value="Succinyl-CoA synthetase domains"/>
    <property type="match status" value="2"/>
</dbReference>
<comment type="caution">
    <text evidence="2">The sequence shown here is derived from an EMBL/GenBank/DDBJ whole genome shotgun (WGS) entry which is preliminary data.</text>
</comment>
<dbReference type="InterPro" id="IPR016102">
    <property type="entry name" value="Succinyl-CoA_synth-like"/>
</dbReference>
<feature type="domain" description="ATP-citrate synthase/succinyl-CoA ligase C-terminal" evidence="1">
    <location>
        <begin position="349"/>
        <end position="499"/>
    </location>
</feature>
<evidence type="ECO:0000313" key="2">
    <source>
        <dbReference type="EMBL" id="MBI4252160.1"/>
    </source>
</evidence>
<dbReference type="PANTHER" id="PTHR11117">
    <property type="entry name" value="SUCCINYL-COA LIGASE SUBUNIT ALPHA"/>
    <property type="match status" value="1"/>
</dbReference>
<reference evidence="2" key="1">
    <citation type="submission" date="2020-07" db="EMBL/GenBank/DDBJ databases">
        <title>Huge and variable diversity of episymbiotic CPR bacteria and DPANN archaea in groundwater ecosystems.</title>
        <authorList>
            <person name="He C.Y."/>
            <person name="Keren R."/>
            <person name="Whittaker M."/>
            <person name="Farag I.F."/>
            <person name="Doudna J."/>
            <person name="Cate J.H.D."/>
            <person name="Banfield J.F."/>
        </authorList>
    </citation>
    <scope>NUCLEOTIDE SEQUENCE</scope>
    <source>
        <strain evidence="2">NC_groundwater_1370_Ag_S-0.2um_69_93</strain>
    </source>
</reference>
<dbReference type="NCBIfam" id="NF004760">
    <property type="entry name" value="PRK06091.1"/>
    <property type="match status" value="1"/>
</dbReference>
<dbReference type="Pfam" id="PF00549">
    <property type="entry name" value="Ligase_CoA"/>
    <property type="match status" value="1"/>
</dbReference>
<dbReference type="Gene3D" id="3.40.50.261">
    <property type="entry name" value="Succinyl-CoA synthetase domains"/>
    <property type="match status" value="2"/>
</dbReference>
<dbReference type="InterPro" id="IPR005811">
    <property type="entry name" value="SUCC_ACL_C"/>
</dbReference>
<organism evidence="2 3">
    <name type="scientific">Tectimicrobiota bacterium</name>
    <dbReference type="NCBI Taxonomy" id="2528274"/>
    <lineage>
        <taxon>Bacteria</taxon>
        <taxon>Pseudomonadati</taxon>
        <taxon>Nitrospinota/Tectimicrobiota group</taxon>
        <taxon>Candidatus Tectimicrobiota</taxon>
    </lineage>
</organism>
<sequence length="515" mass="53393">MALKSLVLPSFYQDSVVLMRVAQALRGEEGVREAAALMGTPSNHGILEQAGFACALNREAGPNDLILAVVAESEATADRALATARELLSRRRAAAGQGAAPAPRSLDSALRLLPGANLASISVPGPFARREALRALRRGLNVFLFSDNVPVGAEAELKREALAWGLLCMGPDCGTAYLGGVPLGFANVVPRGRTGIVAASGTGLQAVASHLAMLGEGISQGIGVGGRDLTSQVGGAMTCFALDALRADPGTEAIVLISKPPDPEVLPRLVRALEGAGKPAVVCCLGAKPPARSAARWVGTLEDAAGAAAALLQKKAWAPRPFSDAGEVRARLERWRREEGAAGPGLLGLYTGGTLAHEAHLLLEPHLGRIPFNEEGGSPPHRIVDLGDDAYTVGRPHPMLDPEARVEWVRAAGRSKETGVLLLDLVLGKAAHPNPARGLAAAVREARAEAGRDGRRMPAVASVVGTAGDPQGLARQIAQLEEAGVEVLPSNAQACRFAALLLQPGLTGAWLKEAR</sequence>
<dbReference type="AlphaFoldDB" id="A0A933EA19"/>
<proteinExistence type="predicted"/>
<dbReference type="Gene3D" id="3.40.50.720">
    <property type="entry name" value="NAD(P)-binding Rossmann-like Domain"/>
    <property type="match status" value="1"/>
</dbReference>
<accession>A0A933EA19</accession>
<dbReference type="Proteomes" id="UP000752292">
    <property type="component" value="Unassembled WGS sequence"/>
</dbReference>
<evidence type="ECO:0000313" key="3">
    <source>
        <dbReference type="Proteomes" id="UP000752292"/>
    </source>
</evidence>
<name>A0A933EA19_UNCTE</name>
<dbReference type="GO" id="GO:0004775">
    <property type="term" value="F:succinate-CoA ligase (ADP-forming) activity"/>
    <property type="evidence" value="ECO:0007669"/>
    <property type="project" value="TreeGrafter"/>
</dbReference>
<dbReference type="GO" id="GO:0004776">
    <property type="term" value="F:succinate-CoA ligase (GDP-forming) activity"/>
    <property type="evidence" value="ECO:0007669"/>
    <property type="project" value="TreeGrafter"/>
</dbReference>
<protein>
    <submittedName>
        <fullName evidence="2">Acyl-CoA synthetase FdrA</fullName>
    </submittedName>
</protein>
<dbReference type="PANTHER" id="PTHR11117:SF24">
    <property type="entry name" value="PROTEIN FDRA"/>
    <property type="match status" value="1"/>
</dbReference>
<gene>
    <name evidence="2" type="primary">fdrA</name>
    <name evidence="2" type="ORF">HY618_06835</name>
</gene>
<dbReference type="GO" id="GO:0009361">
    <property type="term" value="C:succinate-CoA ligase complex (ADP-forming)"/>
    <property type="evidence" value="ECO:0007669"/>
    <property type="project" value="TreeGrafter"/>
</dbReference>
<dbReference type="GO" id="GO:0005829">
    <property type="term" value="C:cytosol"/>
    <property type="evidence" value="ECO:0007669"/>
    <property type="project" value="TreeGrafter"/>
</dbReference>
<evidence type="ECO:0000259" key="1">
    <source>
        <dbReference type="Pfam" id="PF00549"/>
    </source>
</evidence>